<reference evidence="12 13" key="1">
    <citation type="submission" date="2017-09" db="EMBL/GenBank/DDBJ databases">
        <title>Depth-based differentiation of microbial function through sediment-hosted aquifers and enrichment of novel symbionts in the deep terrestrial subsurface.</title>
        <authorList>
            <person name="Probst A.J."/>
            <person name="Ladd B."/>
            <person name="Jarett J.K."/>
            <person name="Geller-Mcgrath D.E."/>
            <person name="Sieber C.M."/>
            <person name="Emerson J.B."/>
            <person name="Anantharaman K."/>
            <person name="Thomas B.C."/>
            <person name="Malmstrom R."/>
            <person name="Stieglmeier M."/>
            <person name="Klingl A."/>
            <person name="Woyke T."/>
            <person name="Ryan C.M."/>
            <person name="Banfield J.F."/>
        </authorList>
    </citation>
    <scope>NUCLEOTIDE SEQUENCE [LARGE SCALE GENOMIC DNA]</scope>
    <source>
        <strain evidence="12">CG11_big_fil_rev_8_21_14_0_20_38_23</strain>
    </source>
</reference>
<keyword evidence="5" id="KW-0594">Phospholipid biosynthesis</keyword>
<feature type="domain" description="Glycerol-3-phosphate dehydrogenase NAD-dependent C-terminal" evidence="11">
    <location>
        <begin position="158"/>
        <end position="283"/>
    </location>
</feature>
<dbReference type="Pfam" id="PF07479">
    <property type="entry name" value="NAD_Gly3P_dh_C"/>
    <property type="match status" value="1"/>
</dbReference>
<feature type="binding site" evidence="9">
    <location>
        <position position="233"/>
    </location>
    <ligand>
        <name>NAD(+)</name>
        <dbReference type="ChEBI" id="CHEBI:57540"/>
    </ligand>
</feature>
<dbReference type="Gene3D" id="1.10.1040.10">
    <property type="entry name" value="N-(1-d-carboxylethyl)-l-norvaline Dehydrogenase, domain 2"/>
    <property type="match status" value="1"/>
</dbReference>
<dbReference type="GO" id="GO:0046168">
    <property type="term" value="P:glycerol-3-phosphate catabolic process"/>
    <property type="evidence" value="ECO:0007669"/>
    <property type="project" value="InterPro"/>
</dbReference>
<dbReference type="InterPro" id="IPR006109">
    <property type="entry name" value="G3P_DH_NAD-dep_C"/>
</dbReference>
<evidence type="ECO:0000256" key="1">
    <source>
        <dbReference type="ARBA" id="ARBA00011009"/>
    </source>
</evidence>
<dbReference type="GO" id="GO:0051287">
    <property type="term" value="F:NAD binding"/>
    <property type="evidence" value="ECO:0007669"/>
    <property type="project" value="InterPro"/>
</dbReference>
<dbReference type="PANTHER" id="PTHR11728">
    <property type="entry name" value="GLYCEROL-3-PHOSPHATE DEHYDROGENASE"/>
    <property type="match status" value="1"/>
</dbReference>
<dbReference type="GO" id="GO:0005975">
    <property type="term" value="P:carbohydrate metabolic process"/>
    <property type="evidence" value="ECO:0007669"/>
    <property type="project" value="InterPro"/>
</dbReference>
<dbReference type="InterPro" id="IPR013328">
    <property type="entry name" value="6PGD_dom2"/>
</dbReference>
<comment type="similarity">
    <text evidence="1">Belongs to the NAD-dependent glycerol-3-phosphate dehydrogenase family.</text>
</comment>
<feature type="binding site" evidence="9">
    <location>
        <position position="118"/>
    </location>
    <ligand>
        <name>NAD(+)</name>
        <dbReference type="ChEBI" id="CHEBI:57540"/>
    </ligand>
</feature>
<evidence type="ECO:0000256" key="9">
    <source>
        <dbReference type="PIRSR" id="PIRSR000114-3"/>
    </source>
</evidence>
<feature type="domain" description="Glycerol-3-phosphate dehydrogenase NAD-dependent N-terminal" evidence="10">
    <location>
        <begin position="37"/>
        <end position="137"/>
    </location>
</feature>
<proteinExistence type="inferred from homology"/>
<keyword evidence="6" id="KW-1208">Phospholipid metabolism</keyword>
<dbReference type="InterPro" id="IPR036291">
    <property type="entry name" value="NAD(P)-bd_dom_sf"/>
</dbReference>
<dbReference type="GO" id="GO:0005829">
    <property type="term" value="C:cytosol"/>
    <property type="evidence" value="ECO:0007669"/>
    <property type="project" value="TreeGrafter"/>
</dbReference>
<name>A0A2H0NFQ2_9BACT</name>
<evidence type="ECO:0008006" key="14">
    <source>
        <dbReference type="Google" id="ProtNLM"/>
    </source>
</evidence>
<evidence type="ECO:0000256" key="3">
    <source>
        <dbReference type="ARBA" id="ARBA00023002"/>
    </source>
</evidence>
<dbReference type="GO" id="GO:0008654">
    <property type="term" value="P:phospholipid biosynthetic process"/>
    <property type="evidence" value="ECO:0007669"/>
    <property type="project" value="UniProtKB-KW"/>
</dbReference>
<keyword evidence="2" id="KW-0444">Lipid biosynthesis</keyword>
<evidence type="ECO:0000259" key="11">
    <source>
        <dbReference type="Pfam" id="PF07479"/>
    </source>
</evidence>
<keyword evidence="3" id="KW-0560">Oxidoreductase</keyword>
<feature type="active site" description="Proton acceptor" evidence="7">
    <location>
        <position position="169"/>
    </location>
</feature>
<evidence type="ECO:0000256" key="5">
    <source>
        <dbReference type="ARBA" id="ARBA00023209"/>
    </source>
</evidence>
<sequence>MTQRILIIGAGEIGSSLKKILSKKPDLEIETWDKDPKKAKSQKPLAKTAPAADFLFICVPSWAVPEVAANLKKIIKRKTIIISLTKGLEKKTGKTSFEILKKFLPNNPIAVLSGPTLAKELQKGQIGIGIFAHQDKKIFQQAKKLFQNTPLNLKFSSDERGVALSGILKNIYAVVLGLADGLGWGNNLKGWLVSNIVREALAVAKELKIPQETMLGEAGLGDFIATGFSLTSRNRRAGEDIVKKGKVAFPSEGVQSLDSFFKLLKRKNFPVLNCLRRILKKGRTEVFLSSLLKS</sequence>
<keyword evidence="4" id="KW-0443">Lipid metabolism</keyword>
<dbReference type="Proteomes" id="UP000228867">
    <property type="component" value="Unassembled WGS sequence"/>
</dbReference>
<evidence type="ECO:0000313" key="13">
    <source>
        <dbReference type="Proteomes" id="UP000228867"/>
    </source>
</evidence>
<dbReference type="GO" id="GO:0047952">
    <property type="term" value="F:glycerol-3-phosphate dehydrogenase [NAD(P)+] activity"/>
    <property type="evidence" value="ECO:0007669"/>
    <property type="project" value="TreeGrafter"/>
</dbReference>
<dbReference type="PIRSF" id="PIRSF000114">
    <property type="entry name" value="Glycerol-3-P_dh"/>
    <property type="match status" value="1"/>
</dbReference>
<evidence type="ECO:0000256" key="2">
    <source>
        <dbReference type="ARBA" id="ARBA00022516"/>
    </source>
</evidence>
<evidence type="ECO:0000256" key="8">
    <source>
        <dbReference type="PIRSR" id="PIRSR000114-2"/>
    </source>
</evidence>
<evidence type="ECO:0000313" key="12">
    <source>
        <dbReference type="EMBL" id="PIR06906.1"/>
    </source>
</evidence>
<evidence type="ECO:0000256" key="6">
    <source>
        <dbReference type="ARBA" id="ARBA00023264"/>
    </source>
</evidence>
<organism evidence="12 13">
    <name type="scientific">Candidatus Jorgensenbacteria bacterium CG11_big_fil_rev_8_21_14_0_20_38_23</name>
    <dbReference type="NCBI Taxonomy" id="1974594"/>
    <lineage>
        <taxon>Bacteria</taxon>
        <taxon>Candidatus Joergenseniibacteriota</taxon>
    </lineage>
</organism>
<accession>A0A2H0NFQ2</accession>
<protein>
    <recommendedName>
        <fullName evidence="14">Glycerol-3-phosphate dehydrogenase (NAD(P)(+))</fullName>
    </recommendedName>
</protein>
<dbReference type="PANTHER" id="PTHR11728:SF1">
    <property type="entry name" value="GLYCEROL-3-PHOSPHATE DEHYDROGENASE [NAD(+)] 2, CHLOROPLASTIC"/>
    <property type="match status" value="1"/>
</dbReference>
<dbReference type="Gene3D" id="3.40.50.720">
    <property type="entry name" value="NAD(P)-binding Rossmann-like Domain"/>
    <property type="match status" value="1"/>
</dbReference>
<dbReference type="InterPro" id="IPR006168">
    <property type="entry name" value="G3P_DH_NAD-dep"/>
</dbReference>
<evidence type="ECO:0000259" key="10">
    <source>
        <dbReference type="Pfam" id="PF01210"/>
    </source>
</evidence>
<evidence type="ECO:0000256" key="7">
    <source>
        <dbReference type="PIRSR" id="PIRSR000114-1"/>
    </source>
</evidence>
<dbReference type="InterPro" id="IPR008927">
    <property type="entry name" value="6-PGluconate_DH-like_C_sf"/>
</dbReference>
<keyword evidence="9" id="KW-0520">NAD</keyword>
<feature type="binding site" evidence="8">
    <location>
        <position position="86"/>
    </location>
    <ligand>
        <name>substrate</name>
    </ligand>
</feature>
<dbReference type="InterPro" id="IPR011128">
    <property type="entry name" value="G3P_DH_NAD-dep_N"/>
</dbReference>
<dbReference type="Pfam" id="PF01210">
    <property type="entry name" value="NAD_Gly3P_dh_N"/>
    <property type="match status" value="1"/>
</dbReference>
<evidence type="ECO:0000256" key="4">
    <source>
        <dbReference type="ARBA" id="ARBA00023098"/>
    </source>
</evidence>
<comment type="caution">
    <text evidence="12">The sequence shown here is derived from an EMBL/GenBank/DDBJ whole genome shotgun (WGS) entry which is preliminary data.</text>
</comment>
<feature type="binding site" evidence="9">
    <location>
        <begin position="9"/>
        <end position="14"/>
    </location>
    <ligand>
        <name>NAD(+)</name>
        <dbReference type="ChEBI" id="CHEBI:57540"/>
    </ligand>
</feature>
<feature type="binding site" evidence="8">
    <location>
        <begin position="233"/>
        <end position="234"/>
    </location>
    <ligand>
        <name>substrate</name>
    </ligand>
</feature>
<dbReference type="SUPFAM" id="SSF48179">
    <property type="entry name" value="6-phosphogluconate dehydrogenase C-terminal domain-like"/>
    <property type="match status" value="1"/>
</dbReference>
<gene>
    <name evidence="12" type="ORF">COV54_01955</name>
</gene>
<dbReference type="SUPFAM" id="SSF51735">
    <property type="entry name" value="NAD(P)-binding Rossmann-fold domains"/>
    <property type="match status" value="1"/>
</dbReference>
<dbReference type="AlphaFoldDB" id="A0A2H0NFQ2"/>
<dbReference type="EMBL" id="PCWR01000046">
    <property type="protein sequence ID" value="PIR06906.1"/>
    <property type="molecule type" value="Genomic_DNA"/>
</dbReference>